<evidence type="ECO:0000313" key="3">
    <source>
        <dbReference type="Proteomes" id="UP000250266"/>
    </source>
</evidence>
<reference evidence="2 3" key="1">
    <citation type="journal article" date="2016" name="Nat. Commun.">
        <title>Ectomycorrhizal ecology is imprinted in the genome of the dominant symbiotic fungus Cenococcum geophilum.</title>
        <authorList>
            <consortium name="DOE Joint Genome Institute"/>
            <person name="Peter M."/>
            <person name="Kohler A."/>
            <person name="Ohm R.A."/>
            <person name="Kuo A."/>
            <person name="Krutzmann J."/>
            <person name="Morin E."/>
            <person name="Arend M."/>
            <person name="Barry K.W."/>
            <person name="Binder M."/>
            <person name="Choi C."/>
            <person name="Clum A."/>
            <person name="Copeland A."/>
            <person name="Grisel N."/>
            <person name="Haridas S."/>
            <person name="Kipfer T."/>
            <person name="LaButti K."/>
            <person name="Lindquist E."/>
            <person name="Lipzen A."/>
            <person name="Maire R."/>
            <person name="Meier B."/>
            <person name="Mihaltcheva S."/>
            <person name="Molinier V."/>
            <person name="Murat C."/>
            <person name="Poggeler S."/>
            <person name="Quandt C.A."/>
            <person name="Sperisen C."/>
            <person name="Tritt A."/>
            <person name="Tisserant E."/>
            <person name="Crous P.W."/>
            <person name="Henrissat B."/>
            <person name="Nehls U."/>
            <person name="Egli S."/>
            <person name="Spatafora J.W."/>
            <person name="Grigoriev I.V."/>
            <person name="Martin F.M."/>
        </authorList>
    </citation>
    <scope>NUCLEOTIDE SEQUENCE [LARGE SCALE GENOMIC DNA]</scope>
    <source>
        <strain evidence="2 3">CBS 459.81</strain>
    </source>
</reference>
<proteinExistence type="predicted"/>
<protein>
    <submittedName>
        <fullName evidence="2">Uncharacterized protein</fullName>
    </submittedName>
</protein>
<organism evidence="2 3">
    <name type="scientific">Lepidopterella palustris CBS 459.81</name>
    <dbReference type="NCBI Taxonomy" id="1314670"/>
    <lineage>
        <taxon>Eukaryota</taxon>
        <taxon>Fungi</taxon>
        <taxon>Dikarya</taxon>
        <taxon>Ascomycota</taxon>
        <taxon>Pezizomycotina</taxon>
        <taxon>Dothideomycetes</taxon>
        <taxon>Pleosporomycetidae</taxon>
        <taxon>Mytilinidiales</taxon>
        <taxon>Argynnaceae</taxon>
        <taxon>Lepidopterella</taxon>
    </lineage>
</organism>
<name>A0A8E2E8X8_9PEZI</name>
<feature type="region of interest" description="Disordered" evidence="1">
    <location>
        <begin position="1"/>
        <end position="24"/>
    </location>
</feature>
<accession>A0A8E2E8X8</accession>
<dbReference type="AlphaFoldDB" id="A0A8E2E8X8"/>
<feature type="compositionally biased region" description="Basic residues" evidence="1">
    <location>
        <begin position="1"/>
        <end position="10"/>
    </location>
</feature>
<evidence type="ECO:0000256" key="1">
    <source>
        <dbReference type="SAM" id="MobiDB-lite"/>
    </source>
</evidence>
<dbReference type="Proteomes" id="UP000250266">
    <property type="component" value="Unassembled WGS sequence"/>
</dbReference>
<sequence>MSSKLWRRGSKGPVSEQAQPRAAVGCSKKWGKKCKREDRKAIKSLKALIASLESCGLIALIEGEEVGIQVVSQVGHRRAVLE</sequence>
<evidence type="ECO:0000313" key="2">
    <source>
        <dbReference type="EMBL" id="OCK79600.1"/>
    </source>
</evidence>
<dbReference type="EMBL" id="KV744997">
    <property type="protein sequence ID" value="OCK79600.1"/>
    <property type="molecule type" value="Genomic_DNA"/>
</dbReference>
<gene>
    <name evidence="2" type="ORF">K432DRAFT_382940</name>
</gene>
<keyword evidence="3" id="KW-1185">Reference proteome</keyword>